<dbReference type="EMBL" id="AGAZ01000057">
    <property type="protein sequence ID" value="EGZ45569.1"/>
    <property type="molecule type" value="Genomic_DNA"/>
</dbReference>
<sequence>KDKKFNNESIIEMLNSETEYLTVLKSCCDVIDEELKKLPEKEKREAYRVSKFTDSIRENIINQFNSQQA</sequence>
<dbReference type="HOGENOM" id="CLU_2781946_0_0_4"/>
<dbReference type="AlphaFoldDB" id="G4CR09"/>
<comment type="caution">
    <text evidence="1">The sequence shown here is derived from an EMBL/GenBank/DDBJ whole genome shotgun (WGS) entry which is preliminary data.</text>
</comment>
<feature type="non-terminal residue" evidence="1">
    <location>
        <position position="1"/>
    </location>
</feature>
<dbReference type="STRING" id="1030841.HMPREF9370_1519"/>
<proteinExistence type="predicted"/>
<protein>
    <submittedName>
        <fullName evidence="1">Uncharacterized protein</fullName>
    </submittedName>
</protein>
<name>G4CR09_9NEIS</name>
<dbReference type="RefSeq" id="WP_009116660.1">
    <property type="nucleotide sequence ID" value="NZ_JH165159.1"/>
</dbReference>
<evidence type="ECO:0000313" key="2">
    <source>
        <dbReference type="Proteomes" id="UP000005336"/>
    </source>
</evidence>
<keyword evidence="2" id="KW-1185">Reference proteome</keyword>
<accession>G4CR09</accession>
<organism evidence="1 2">
    <name type="scientific">Neisseria wadsworthii 9715</name>
    <dbReference type="NCBI Taxonomy" id="1030841"/>
    <lineage>
        <taxon>Bacteria</taxon>
        <taxon>Pseudomonadati</taxon>
        <taxon>Pseudomonadota</taxon>
        <taxon>Betaproteobacteria</taxon>
        <taxon>Neisseriales</taxon>
        <taxon>Neisseriaceae</taxon>
        <taxon>Neisseria</taxon>
    </lineage>
</organism>
<reference evidence="1 2" key="1">
    <citation type="submission" date="2011-06" db="EMBL/GenBank/DDBJ databases">
        <authorList>
            <person name="Muzny D."/>
            <person name="Qin X."/>
            <person name="Deng J."/>
            <person name="Jiang H."/>
            <person name="Liu Y."/>
            <person name="Qu J."/>
            <person name="Song X.-Z."/>
            <person name="Zhang L."/>
            <person name="Thornton R."/>
            <person name="Coyle M."/>
            <person name="Francisco L."/>
            <person name="Jackson L."/>
            <person name="Javaid M."/>
            <person name="Korchina V."/>
            <person name="Kovar C."/>
            <person name="Mata R."/>
            <person name="Mathew T."/>
            <person name="Ngo R."/>
            <person name="Nguyen L."/>
            <person name="Nguyen N."/>
            <person name="Okwuonu G."/>
            <person name="Ongeri F."/>
            <person name="Pham C."/>
            <person name="Simmons D."/>
            <person name="Wilczek-Boney K."/>
            <person name="Hale W."/>
            <person name="Jakkamsetti A."/>
            <person name="Pham P."/>
            <person name="Ruth R."/>
            <person name="San Lucas F."/>
            <person name="Warren J."/>
            <person name="Zhang J."/>
            <person name="Zhao Z."/>
            <person name="Zhou C."/>
            <person name="Zhu D."/>
            <person name="Lee S."/>
            <person name="Bess C."/>
            <person name="Blankenburg K."/>
            <person name="Forbes L."/>
            <person name="Fu Q."/>
            <person name="Gubbala S."/>
            <person name="Hirani K."/>
            <person name="Jayaseelan J.C."/>
            <person name="Lara F."/>
            <person name="Munidasa M."/>
            <person name="Palculict T."/>
            <person name="Patil S."/>
            <person name="Pu L.-L."/>
            <person name="Saada N."/>
            <person name="Tang L."/>
            <person name="Weissenberger G."/>
            <person name="Zhu Y."/>
            <person name="Hemphill L."/>
            <person name="Shang Y."/>
            <person name="Youmans B."/>
            <person name="Ayvaz T."/>
            <person name="Ross M."/>
            <person name="Santibanez J."/>
            <person name="Aqrawi P."/>
            <person name="Gross S."/>
            <person name="Joshi V."/>
            <person name="Fowler G."/>
            <person name="Nazareth L."/>
            <person name="Reid J."/>
            <person name="Worley K."/>
            <person name="Petrosino J."/>
            <person name="Highlander S."/>
            <person name="Gibbs R."/>
        </authorList>
    </citation>
    <scope>NUCLEOTIDE SEQUENCE [LARGE SCALE GENOMIC DNA]</scope>
    <source>
        <strain evidence="1 2">9715</strain>
    </source>
</reference>
<gene>
    <name evidence="1" type="ORF">HMPREF9370_1519</name>
</gene>
<dbReference type="Proteomes" id="UP000005336">
    <property type="component" value="Unassembled WGS sequence"/>
</dbReference>
<evidence type="ECO:0000313" key="1">
    <source>
        <dbReference type="EMBL" id="EGZ45569.1"/>
    </source>
</evidence>